<keyword evidence="1" id="KW-1133">Transmembrane helix</keyword>
<evidence type="ECO:0000256" key="1">
    <source>
        <dbReference type="SAM" id="Phobius"/>
    </source>
</evidence>
<dbReference type="InterPro" id="IPR005133">
    <property type="entry name" value="PhaG_MnhG_YufB"/>
</dbReference>
<evidence type="ECO:0000313" key="3">
    <source>
        <dbReference type="Proteomes" id="UP000584642"/>
    </source>
</evidence>
<comment type="caution">
    <text evidence="2">The sequence shown here is derived from an EMBL/GenBank/DDBJ whole genome shotgun (WGS) entry which is preliminary data.</text>
</comment>
<dbReference type="EMBL" id="JABFDB010000016">
    <property type="protein sequence ID" value="NYZ22281.1"/>
    <property type="molecule type" value="Genomic_DNA"/>
</dbReference>
<keyword evidence="1" id="KW-0812">Transmembrane</keyword>
<dbReference type="NCBIfam" id="TIGR01300">
    <property type="entry name" value="CPA3_mnhG_phaG"/>
    <property type="match status" value="1"/>
</dbReference>
<feature type="transmembrane region" description="Helical" evidence="1">
    <location>
        <begin position="6"/>
        <end position="25"/>
    </location>
</feature>
<sequence>MAEILAAILLLAGSGIVLIAAVGVARLPDAYLRMHAATKAGVVGAGTVLLGAAVAFGSPEAWLTVLFALACLLLTTPIASHLLGRAAYVSGAPLWHGTQVDHLEGVLDRRPAPSDPIRTEGRSTAMPTIRDLGARDLRRATPTAKAPTAQAPEATRVRRILAVLPPNGAGDTVLGHAVSAARVHGAAITGLSVVDLPRLAEVGPMPVGGGTYARMMADTRLRRCRERMADALERFEADCRRFGLTHALRHEEGDAGALVEAASAAHDLVLVPATRALCDDEAGDPLRTALGLLARGVRPVVVAAGPVRPVRRVAFCHDGSARAARTLSWLAQLGPWPEAEVRLVGLGEPSHALDTALSEGESLLVAHGRRCARGDTVAGGEDLLSVIAGGPAPEVVVIGNAGGLLLPMRVCASAALRALHDPDRPVVLG</sequence>
<evidence type="ECO:0000313" key="2">
    <source>
        <dbReference type="EMBL" id="NYZ22281.1"/>
    </source>
</evidence>
<dbReference type="SUPFAM" id="SSF52402">
    <property type="entry name" value="Adenine nucleotide alpha hydrolases-like"/>
    <property type="match status" value="1"/>
</dbReference>
<dbReference type="PANTHER" id="PTHR34703">
    <property type="entry name" value="ANTIPORTER SUBUNIT MNHG2-RELATED"/>
    <property type="match status" value="1"/>
</dbReference>
<accession>A0ABX2TG41</accession>
<proteinExistence type="predicted"/>
<dbReference type="Gene3D" id="3.40.50.12370">
    <property type="match status" value="1"/>
</dbReference>
<keyword evidence="3" id="KW-1185">Reference proteome</keyword>
<dbReference type="PANTHER" id="PTHR34703:SF1">
    <property type="entry name" value="ANTIPORTER SUBUNIT MNHG2-RELATED"/>
    <property type="match status" value="1"/>
</dbReference>
<dbReference type="Pfam" id="PF03334">
    <property type="entry name" value="PhaG_MnhG_YufB"/>
    <property type="match status" value="1"/>
</dbReference>
<reference evidence="2 3" key="1">
    <citation type="submission" date="2020-05" db="EMBL/GenBank/DDBJ databases">
        <title>Azospirillum oleiclasticum sp. nov, a nitrogen-fixing and heavy crude oil-emulsifying bacterium isolated from the crude oil of Yumen Oilfield.</title>
        <authorList>
            <person name="Wu D."/>
            <person name="Cai M."/>
            <person name="Zhang X."/>
        </authorList>
    </citation>
    <scope>NUCLEOTIDE SEQUENCE [LARGE SCALE GENOMIC DNA]</scope>
    <source>
        <strain evidence="2 3">ROY-1-1-2</strain>
    </source>
</reference>
<dbReference type="NCBIfam" id="NF009314">
    <property type="entry name" value="PRK12674.1-2"/>
    <property type="match status" value="1"/>
</dbReference>
<keyword evidence="1" id="KW-0472">Membrane</keyword>
<dbReference type="RefSeq" id="WP_180284053.1">
    <property type="nucleotide sequence ID" value="NZ_JABFDB010000016.1"/>
</dbReference>
<gene>
    <name evidence="2" type="ORF">HND93_21425</name>
</gene>
<feature type="transmembrane region" description="Helical" evidence="1">
    <location>
        <begin position="37"/>
        <end position="56"/>
    </location>
</feature>
<feature type="transmembrane region" description="Helical" evidence="1">
    <location>
        <begin position="62"/>
        <end position="83"/>
    </location>
</feature>
<name>A0ABX2TG41_9PROT</name>
<protein>
    <submittedName>
        <fullName evidence="2">Na+/H+ antiporter subunit G</fullName>
    </submittedName>
</protein>
<dbReference type="Proteomes" id="UP000584642">
    <property type="component" value="Unassembled WGS sequence"/>
</dbReference>
<organism evidence="2 3">
    <name type="scientific">Azospirillum oleiclasticum</name>
    <dbReference type="NCBI Taxonomy" id="2735135"/>
    <lineage>
        <taxon>Bacteria</taxon>
        <taxon>Pseudomonadati</taxon>
        <taxon>Pseudomonadota</taxon>
        <taxon>Alphaproteobacteria</taxon>
        <taxon>Rhodospirillales</taxon>
        <taxon>Azospirillaceae</taxon>
        <taxon>Azospirillum</taxon>
    </lineage>
</organism>